<dbReference type="PANTHER" id="PTHR23028">
    <property type="entry name" value="ACETYLTRANSFERASE"/>
    <property type="match status" value="1"/>
</dbReference>
<dbReference type="InterPro" id="IPR050879">
    <property type="entry name" value="Acyltransferase_3"/>
</dbReference>
<evidence type="ECO:0000256" key="4">
    <source>
        <dbReference type="ARBA" id="ARBA00022692"/>
    </source>
</evidence>
<feature type="transmembrane region" description="Helical" evidence="8">
    <location>
        <begin position="77"/>
        <end position="99"/>
    </location>
</feature>
<keyword evidence="11" id="KW-1185">Reference proteome</keyword>
<accession>A0ABR7EVG8</accession>
<keyword evidence="2" id="KW-1003">Cell membrane</keyword>
<evidence type="ECO:0000259" key="9">
    <source>
        <dbReference type="Pfam" id="PF01757"/>
    </source>
</evidence>
<evidence type="ECO:0000256" key="1">
    <source>
        <dbReference type="ARBA" id="ARBA00004651"/>
    </source>
</evidence>
<evidence type="ECO:0000256" key="6">
    <source>
        <dbReference type="ARBA" id="ARBA00023136"/>
    </source>
</evidence>
<keyword evidence="6 8" id="KW-0472">Membrane</keyword>
<protein>
    <submittedName>
        <fullName evidence="10">Acyltransferase</fullName>
    </submittedName>
</protein>
<feature type="transmembrane region" description="Helical" evidence="8">
    <location>
        <begin position="299"/>
        <end position="315"/>
    </location>
</feature>
<organism evidence="10 11">
    <name type="scientific">Dorea hominis</name>
    <dbReference type="NCBI Taxonomy" id="2763040"/>
    <lineage>
        <taxon>Bacteria</taxon>
        <taxon>Bacillati</taxon>
        <taxon>Bacillota</taxon>
        <taxon>Clostridia</taxon>
        <taxon>Lachnospirales</taxon>
        <taxon>Lachnospiraceae</taxon>
        <taxon>Dorea</taxon>
    </lineage>
</organism>
<name>A0ABR7EVG8_9FIRM</name>
<evidence type="ECO:0000313" key="11">
    <source>
        <dbReference type="Proteomes" id="UP000647235"/>
    </source>
</evidence>
<evidence type="ECO:0000256" key="3">
    <source>
        <dbReference type="ARBA" id="ARBA00022679"/>
    </source>
</evidence>
<keyword evidence="4 8" id="KW-0812">Transmembrane</keyword>
<keyword evidence="5 8" id="KW-1133">Transmembrane helix</keyword>
<reference evidence="10 11" key="1">
    <citation type="submission" date="2020-08" db="EMBL/GenBank/DDBJ databases">
        <title>Genome public.</title>
        <authorList>
            <person name="Liu C."/>
            <person name="Sun Q."/>
        </authorList>
    </citation>
    <scope>NUCLEOTIDE SEQUENCE [LARGE SCALE GENOMIC DNA]</scope>
    <source>
        <strain evidence="10 11">NSJ-36</strain>
    </source>
</reference>
<dbReference type="Proteomes" id="UP000647235">
    <property type="component" value="Unassembled WGS sequence"/>
</dbReference>
<evidence type="ECO:0000313" key="10">
    <source>
        <dbReference type="EMBL" id="MBC5665343.1"/>
    </source>
</evidence>
<proteinExistence type="predicted"/>
<keyword evidence="7 10" id="KW-0012">Acyltransferase</keyword>
<feature type="transmembrane region" description="Helical" evidence="8">
    <location>
        <begin position="256"/>
        <end position="278"/>
    </location>
</feature>
<feature type="domain" description="Acyltransferase 3" evidence="9">
    <location>
        <begin position="9"/>
        <end position="334"/>
    </location>
</feature>
<keyword evidence="3" id="KW-0808">Transferase</keyword>
<dbReference type="InterPro" id="IPR036514">
    <property type="entry name" value="SGNH_hydro_sf"/>
</dbReference>
<comment type="caution">
    <text evidence="10">The sequence shown here is derived from an EMBL/GenBank/DDBJ whole genome shotgun (WGS) entry which is preliminary data.</text>
</comment>
<sequence>MQKKRKYIKEIDGLRALAVIMVLAYHLKMPFAKSGLLGVTVFFVISGYLITGILINEIEESGGVDLKNFWLRRIRRLLPAVLSMAVVMIFVSAVVNRVVFTKGCNDLLSAVFGYNNWWQIFRKVSYFENAGAPSPFTHCWSLAIETQFYLIYPILLILLSKARNRGKIFAAVTAVLAMISVVLMGVLYSPDGDPSRVYYGTDTRAFSLLIGALAAIQKEYHIIKVKLRGKLWAVIGSISVLILIGMMMLISSYSSFLYYGGQAIVSVLAAFVVYAVTVSRSLLNIILGSSILKWIGDRSYSIYLWHYPIIVLMSGGKRAAWWIVILEVVLSVGFAELSYRFIETPVRHGIIGEYIGIINSRPHNRRERHRQIQVARRSLKAMAAVLATGLALSLCIAFVPKKTTLDTVAKREKKATEVTKLTNQKLKEQKAKKTAKTSKSTMTDEELLKNVQMLLIGDSITVDVTDYFYKVLPNSISDTKIGRSTLTGVKVFDEYQTQKKWDGDGVIFALGTNGPMYDTLGRIRQKVGDKPLFLTTVHAPKEDFESSNNEEIRKFVKEHEHTYLIDWYTASADHPEYFDQDDTHLLPKGAEAYAQCIKDAVLKAMRAEEKVNDKV</sequence>
<feature type="transmembrane region" description="Helical" evidence="8">
    <location>
        <begin position="229"/>
        <end position="250"/>
    </location>
</feature>
<feature type="transmembrane region" description="Helical" evidence="8">
    <location>
        <begin position="378"/>
        <end position="399"/>
    </location>
</feature>
<evidence type="ECO:0000256" key="7">
    <source>
        <dbReference type="ARBA" id="ARBA00023315"/>
    </source>
</evidence>
<evidence type="ECO:0000256" key="8">
    <source>
        <dbReference type="SAM" id="Phobius"/>
    </source>
</evidence>
<comment type="subcellular location">
    <subcellularLocation>
        <location evidence="1">Cell membrane</location>
        <topology evidence="1">Multi-pass membrane protein</topology>
    </subcellularLocation>
</comment>
<dbReference type="SUPFAM" id="SSF52266">
    <property type="entry name" value="SGNH hydrolase"/>
    <property type="match status" value="1"/>
</dbReference>
<feature type="transmembrane region" description="Helical" evidence="8">
    <location>
        <begin position="196"/>
        <end position="217"/>
    </location>
</feature>
<evidence type="ECO:0000256" key="2">
    <source>
        <dbReference type="ARBA" id="ARBA00022475"/>
    </source>
</evidence>
<gene>
    <name evidence="10" type="ORF">H8S07_08635</name>
</gene>
<feature type="transmembrane region" description="Helical" evidence="8">
    <location>
        <begin position="321"/>
        <end position="339"/>
    </location>
</feature>
<dbReference type="PANTHER" id="PTHR23028:SF53">
    <property type="entry name" value="ACYL_TRANSF_3 DOMAIN-CONTAINING PROTEIN"/>
    <property type="match status" value="1"/>
</dbReference>
<feature type="transmembrane region" description="Helical" evidence="8">
    <location>
        <begin position="168"/>
        <end position="190"/>
    </location>
</feature>
<dbReference type="Pfam" id="PF01757">
    <property type="entry name" value="Acyl_transf_3"/>
    <property type="match status" value="1"/>
</dbReference>
<evidence type="ECO:0000256" key="5">
    <source>
        <dbReference type="ARBA" id="ARBA00022989"/>
    </source>
</evidence>
<feature type="transmembrane region" description="Helical" evidence="8">
    <location>
        <begin position="140"/>
        <end position="159"/>
    </location>
</feature>
<feature type="transmembrane region" description="Helical" evidence="8">
    <location>
        <begin position="12"/>
        <end position="29"/>
    </location>
</feature>
<dbReference type="GO" id="GO:0016746">
    <property type="term" value="F:acyltransferase activity"/>
    <property type="evidence" value="ECO:0007669"/>
    <property type="project" value="UniProtKB-KW"/>
</dbReference>
<feature type="transmembrane region" description="Helical" evidence="8">
    <location>
        <begin position="35"/>
        <end position="56"/>
    </location>
</feature>
<dbReference type="Gene3D" id="3.40.50.1110">
    <property type="entry name" value="SGNH hydrolase"/>
    <property type="match status" value="1"/>
</dbReference>
<dbReference type="EMBL" id="JACOOY010000009">
    <property type="protein sequence ID" value="MBC5665343.1"/>
    <property type="molecule type" value="Genomic_DNA"/>
</dbReference>
<dbReference type="InterPro" id="IPR002656">
    <property type="entry name" value="Acyl_transf_3_dom"/>
</dbReference>